<reference evidence="1 2" key="1">
    <citation type="submission" date="2018-05" db="EMBL/GenBank/DDBJ databases">
        <title>Mucilaginibacter hurinus sp. nov., isolated from briquette warehouse soil.</title>
        <authorList>
            <person name="Choi L."/>
        </authorList>
    </citation>
    <scope>NUCLEOTIDE SEQUENCE [LARGE SCALE GENOMIC DNA]</scope>
    <source>
        <strain evidence="1 2">ZR32</strain>
    </source>
</reference>
<dbReference type="Proteomes" id="UP000253209">
    <property type="component" value="Unassembled WGS sequence"/>
</dbReference>
<proteinExistence type="predicted"/>
<evidence type="ECO:0000313" key="2">
    <source>
        <dbReference type="Proteomes" id="UP000253209"/>
    </source>
</evidence>
<sequence length="160" mass="18497">MLCISLSACNHENKYQTGNYNMEINMYSQCKVNFNTGVISVLVKEDSTYRDTIEFSKEERSAIAEAFNKRKMFELKGHYAYAGDIVIMPPSTIDIKIFAGNKPKGEIRVFYDAEINKWFPFGTRYNVIKFTDELKKLIESKKEYKIAQQVSVKSSRGFLL</sequence>
<dbReference type="AlphaFoldDB" id="A0A367GLQ7"/>
<comment type="caution">
    <text evidence="1">The sequence shown here is derived from an EMBL/GenBank/DDBJ whole genome shotgun (WGS) entry which is preliminary data.</text>
</comment>
<evidence type="ECO:0000313" key="1">
    <source>
        <dbReference type="EMBL" id="RCH53928.1"/>
    </source>
</evidence>
<dbReference type="EMBL" id="QGDC01000009">
    <property type="protein sequence ID" value="RCH53928.1"/>
    <property type="molecule type" value="Genomic_DNA"/>
</dbReference>
<accession>A0A367GLQ7</accession>
<name>A0A367GLQ7_9SPHI</name>
<organism evidence="1 2">
    <name type="scientific">Mucilaginibacter hurinus</name>
    <dbReference type="NCBI Taxonomy" id="2201324"/>
    <lineage>
        <taxon>Bacteria</taxon>
        <taxon>Pseudomonadati</taxon>
        <taxon>Bacteroidota</taxon>
        <taxon>Sphingobacteriia</taxon>
        <taxon>Sphingobacteriales</taxon>
        <taxon>Sphingobacteriaceae</taxon>
        <taxon>Mucilaginibacter</taxon>
    </lineage>
</organism>
<protein>
    <submittedName>
        <fullName evidence="1">Uncharacterized protein</fullName>
    </submittedName>
</protein>
<keyword evidence="2" id="KW-1185">Reference proteome</keyword>
<gene>
    <name evidence="1" type="ORF">DJ568_15425</name>
</gene>